<dbReference type="AlphaFoldDB" id="A0A1V4AWM2"/>
<dbReference type="Proteomes" id="UP000189681">
    <property type="component" value="Unassembled WGS sequence"/>
</dbReference>
<accession>A0A1V4AWM2</accession>
<sequence length="71" mass="8385">MLKFTAKKQRRVIINKKKLYVKYLIDGSGKMKISIQKYYEIMAPSTPKTSLISFIFPNDIAKFQRLHSPYE</sequence>
<organism evidence="1 2">
    <name type="scientific">Candidatus Brocadia carolinensis</name>
    <dbReference type="NCBI Taxonomy" id="1004156"/>
    <lineage>
        <taxon>Bacteria</taxon>
        <taxon>Pseudomonadati</taxon>
        <taxon>Planctomycetota</taxon>
        <taxon>Candidatus Brocadiia</taxon>
        <taxon>Candidatus Brocadiales</taxon>
        <taxon>Candidatus Brocadiaceae</taxon>
        <taxon>Candidatus Brocadia</taxon>
    </lineage>
</organism>
<evidence type="ECO:0000313" key="2">
    <source>
        <dbReference type="Proteomes" id="UP000189681"/>
    </source>
</evidence>
<dbReference type="EMBL" id="AYTS01000026">
    <property type="protein sequence ID" value="OOP57528.1"/>
    <property type="molecule type" value="Genomic_DNA"/>
</dbReference>
<name>A0A1V4AWM2_9BACT</name>
<comment type="caution">
    <text evidence="1">The sequence shown here is derived from an EMBL/GenBank/DDBJ whole genome shotgun (WGS) entry which is preliminary data.</text>
</comment>
<gene>
    <name evidence="1" type="ORF">AYP45_03020</name>
</gene>
<proteinExistence type="predicted"/>
<reference evidence="1 2" key="1">
    <citation type="journal article" date="2017" name="Water Res.">
        <title>Discovery and metagenomic analysis of an anammox bacterial enrichment related to Candidatus "Brocadia caroliniensis" in a full-scale glycerol-fed nitritation-denitritation separate centrate treatment process.</title>
        <authorList>
            <person name="Park H."/>
            <person name="Brotto A.C."/>
            <person name="van Loosdrecht M.C."/>
            <person name="Chandran K."/>
        </authorList>
    </citation>
    <scope>NUCLEOTIDE SEQUENCE [LARGE SCALE GENOMIC DNA]</scope>
    <source>
        <strain evidence="1">26THWARD</strain>
    </source>
</reference>
<evidence type="ECO:0000313" key="1">
    <source>
        <dbReference type="EMBL" id="OOP57528.1"/>
    </source>
</evidence>
<protein>
    <submittedName>
        <fullName evidence="1">Uncharacterized protein</fullName>
    </submittedName>
</protein>